<accession>A0A916LCT4</accession>
<dbReference type="EMBL" id="CSBK01001610">
    <property type="protein sequence ID" value="COY91103.1"/>
    <property type="molecule type" value="Genomic_DNA"/>
</dbReference>
<comment type="caution">
    <text evidence="2">The sequence shown here is derived from an EMBL/GenBank/DDBJ whole genome shotgun (WGS) entry which is preliminary data.</text>
</comment>
<reference evidence="3" key="1">
    <citation type="submission" date="2015-03" db="EMBL/GenBank/DDBJ databases">
        <authorList>
            <consortium name="Pathogen Informatics"/>
        </authorList>
    </citation>
    <scope>NUCLEOTIDE SEQUENCE [LARGE SCALE GENOMIC DNA]</scope>
    <source>
        <strain evidence="3">N09902308</strain>
    </source>
</reference>
<dbReference type="AlphaFoldDB" id="A0A916LCT4"/>
<gene>
    <name evidence="2" type="ORF">ERS007739_03197</name>
</gene>
<evidence type="ECO:0000313" key="3">
    <source>
        <dbReference type="Proteomes" id="UP000039021"/>
    </source>
</evidence>
<evidence type="ECO:0000256" key="1">
    <source>
        <dbReference type="SAM" id="MobiDB-lite"/>
    </source>
</evidence>
<organism evidence="2 3">
    <name type="scientific">Mycobacterium tuberculosis</name>
    <dbReference type="NCBI Taxonomy" id="1773"/>
    <lineage>
        <taxon>Bacteria</taxon>
        <taxon>Bacillati</taxon>
        <taxon>Actinomycetota</taxon>
        <taxon>Actinomycetes</taxon>
        <taxon>Mycobacteriales</taxon>
        <taxon>Mycobacteriaceae</taxon>
        <taxon>Mycobacterium</taxon>
        <taxon>Mycobacterium tuberculosis complex</taxon>
    </lineage>
</organism>
<sequence length="136" mass="14698">MAQSPTRRSTLAYALEVLCRSGIRTSIRTSLWASAVSYGPTRKSSIAISRSPEGPFARHTASRTVHTVDRSSAGSAWQSEPPRVPRLRTTGSAITRSASRKIGHTAASASESRISRWRVIAPSRTRLGLLIPPTTT</sequence>
<feature type="region of interest" description="Disordered" evidence="1">
    <location>
        <begin position="43"/>
        <end position="107"/>
    </location>
</feature>
<evidence type="ECO:0000313" key="2">
    <source>
        <dbReference type="EMBL" id="COY91103.1"/>
    </source>
</evidence>
<dbReference type="Proteomes" id="UP000039021">
    <property type="component" value="Unassembled WGS sequence"/>
</dbReference>
<feature type="compositionally biased region" description="Polar residues" evidence="1">
    <location>
        <begin position="62"/>
        <end position="78"/>
    </location>
</feature>
<proteinExistence type="predicted"/>
<name>A0A916LCT4_MYCTX</name>
<protein>
    <submittedName>
        <fullName evidence="2">Uncharacterized protein</fullName>
    </submittedName>
</protein>